<dbReference type="EMBL" id="JAHYBZ010000002">
    <property type="protein sequence ID" value="MBW6397198.1"/>
    <property type="molecule type" value="Genomic_DNA"/>
</dbReference>
<dbReference type="InterPro" id="IPR009739">
    <property type="entry name" value="LprI-like_N"/>
</dbReference>
<sequence>MRAGLIALALMLPGAAMAQQRTQQQQAPRQDTLADQVERNIRTCIGSSQDMALIARCMDSQRAVVAPRLETAVERLLATQADPARRDGLMAVQAAWANYRNLRCDFAGSNPERGAEAAADRAACLLQFDLARTLEIEAFLQPPPPTPPQPQRQQQRR</sequence>
<accession>A0ABS7A4J4</accession>
<organism evidence="4 5">
    <name type="scientific">Roseomonas alba</name>
    <dbReference type="NCBI Taxonomy" id="2846776"/>
    <lineage>
        <taxon>Bacteria</taxon>
        <taxon>Pseudomonadati</taxon>
        <taxon>Pseudomonadota</taxon>
        <taxon>Alphaproteobacteria</taxon>
        <taxon>Acetobacterales</taxon>
        <taxon>Roseomonadaceae</taxon>
        <taxon>Roseomonas</taxon>
    </lineage>
</organism>
<dbReference type="Pfam" id="PF07007">
    <property type="entry name" value="LprI"/>
    <property type="match status" value="1"/>
</dbReference>
<dbReference type="Proteomes" id="UP001196565">
    <property type="component" value="Unassembled WGS sequence"/>
</dbReference>
<feature type="domain" description="Lysozyme inhibitor LprI-like N-terminal" evidence="3">
    <location>
        <begin position="47"/>
        <end position="135"/>
    </location>
</feature>
<protein>
    <submittedName>
        <fullName evidence="4">DUF1311 domain-containing protein</fullName>
    </submittedName>
</protein>
<proteinExistence type="predicted"/>
<keyword evidence="2" id="KW-0732">Signal</keyword>
<name>A0ABS7A4J4_9PROT</name>
<reference evidence="4 5" key="1">
    <citation type="submission" date="2021-07" db="EMBL/GenBank/DDBJ databases">
        <authorList>
            <person name="So Y."/>
        </authorList>
    </citation>
    <scope>NUCLEOTIDE SEQUENCE [LARGE SCALE GENOMIC DNA]</scope>
    <source>
        <strain evidence="4 5">HJA6</strain>
    </source>
</reference>
<feature type="chain" id="PRO_5045914655" evidence="2">
    <location>
        <begin position="19"/>
        <end position="157"/>
    </location>
</feature>
<dbReference type="Gene3D" id="1.20.1270.180">
    <property type="match status" value="1"/>
</dbReference>
<evidence type="ECO:0000256" key="1">
    <source>
        <dbReference type="SAM" id="MobiDB-lite"/>
    </source>
</evidence>
<evidence type="ECO:0000256" key="2">
    <source>
        <dbReference type="SAM" id="SignalP"/>
    </source>
</evidence>
<evidence type="ECO:0000313" key="4">
    <source>
        <dbReference type="EMBL" id="MBW6397198.1"/>
    </source>
</evidence>
<feature type="region of interest" description="Disordered" evidence="1">
    <location>
        <begin position="138"/>
        <end position="157"/>
    </location>
</feature>
<feature type="signal peptide" evidence="2">
    <location>
        <begin position="1"/>
        <end position="18"/>
    </location>
</feature>
<evidence type="ECO:0000259" key="3">
    <source>
        <dbReference type="Pfam" id="PF07007"/>
    </source>
</evidence>
<evidence type="ECO:0000313" key="5">
    <source>
        <dbReference type="Proteomes" id="UP001196565"/>
    </source>
</evidence>
<gene>
    <name evidence="4" type="ORF">KPL78_05020</name>
</gene>
<keyword evidence="5" id="KW-1185">Reference proteome</keyword>
<comment type="caution">
    <text evidence="4">The sequence shown here is derived from an EMBL/GenBank/DDBJ whole genome shotgun (WGS) entry which is preliminary data.</text>
</comment>
<feature type="compositionally biased region" description="Pro residues" evidence="1">
    <location>
        <begin position="141"/>
        <end position="150"/>
    </location>
</feature>
<dbReference type="RefSeq" id="WP_219761825.1">
    <property type="nucleotide sequence ID" value="NZ_JAHYBZ010000002.1"/>
</dbReference>